<dbReference type="SMART" id="SM00906">
    <property type="entry name" value="Fungal_trans"/>
    <property type="match status" value="1"/>
</dbReference>
<feature type="region of interest" description="Disordered" evidence="3">
    <location>
        <begin position="801"/>
        <end position="945"/>
    </location>
</feature>
<dbReference type="Proteomes" id="UP001465668">
    <property type="component" value="Unassembled WGS sequence"/>
</dbReference>
<feature type="compositionally biased region" description="Polar residues" evidence="3">
    <location>
        <begin position="894"/>
        <end position="904"/>
    </location>
</feature>
<evidence type="ECO:0000259" key="4">
    <source>
        <dbReference type="SMART" id="SM00906"/>
    </source>
</evidence>
<protein>
    <submittedName>
        <fullName evidence="5">Zn(2)-C6 fungal-type domain-containing protein</fullName>
    </submittedName>
</protein>
<dbReference type="PANTHER" id="PTHR47783:SF1">
    <property type="entry name" value="ZN(II)2CYS6 TRANSCRIPTION FACTOR (EUROFUNG)"/>
    <property type="match status" value="1"/>
</dbReference>
<gene>
    <name evidence="5" type="ORF">SCAR479_00571</name>
</gene>
<dbReference type="InterPro" id="IPR001138">
    <property type="entry name" value="Zn2Cys6_DnaBD"/>
</dbReference>
<evidence type="ECO:0000256" key="3">
    <source>
        <dbReference type="SAM" id="MobiDB-lite"/>
    </source>
</evidence>
<evidence type="ECO:0000313" key="6">
    <source>
        <dbReference type="Proteomes" id="UP001465668"/>
    </source>
</evidence>
<dbReference type="CDD" id="cd00067">
    <property type="entry name" value="GAL4"/>
    <property type="match status" value="1"/>
</dbReference>
<dbReference type="InterPro" id="IPR007219">
    <property type="entry name" value="XnlR_reg_dom"/>
</dbReference>
<accession>A0ABR2YAG0</accession>
<organism evidence="5 6">
    <name type="scientific">Seiridium cardinale</name>
    <dbReference type="NCBI Taxonomy" id="138064"/>
    <lineage>
        <taxon>Eukaryota</taxon>
        <taxon>Fungi</taxon>
        <taxon>Dikarya</taxon>
        <taxon>Ascomycota</taxon>
        <taxon>Pezizomycotina</taxon>
        <taxon>Sordariomycetes</taxon>
        <taxon>Xylariomycetidae</taxon>
        <taxon>Amphisphaeriales</taxon>
        <taxon>Sporocadaceae</taxon>
        <taxon>Seiridium</taxon>
    </lineage>
</organism>
<name>A0ABR2YAG0_9PEZI</name>
<evidence type="ECO:0000256" key="1">
    <source>
        <dbReference type="ARBA" id="ARBA00022723"/>
    </source>
</evidence>
<evidence type="ECO:0000256" key="2">
    <source>
        <dbReference type="ARBA" id="ARBA00023242"/>
    </source>
</evidence>
<feature type="compositionally biased region" description="Pro residues" evidence="3">
    <location>
        <begin position="816"/>
        <end position="826"/>
    </location>
</feature>
<comment type="caution">
    <text evidence="5">The sequence shown here is derived from an EMBL/GenBank/DDBJ whole genome shotgun (WGS) entry which is preliminary data.</text>
</comment>
<dbReference type="Gene3D" id="4.10.240.10">
    <property type="entry name" value="Zn(2)-C6 fungal-type DNA-binding domain"/>
    <property type="match status" value="1"/>
</dbReference>
<dbReference type="Pfam" id="PF00172">
    <property type="entry name" value="Zn_clus"/>
    <property type="match status" value="1"/>
</dbReference>
<feature type="compositionally biased region" description="Polar residues" evidence="3">
    <location>
        <begin position="162"/>
        <end position="178"/>
    </location>
</feature>
<dbReference type="PANTHER" id="PTHR47783">
    <property type="entry name" value="ZN(II)2CYS6 TRANSCRIPTION FACTOR (EUROFUNG)-RELATED"/>
    <property type="match status" value="1"/>
</dbReference>
<keyword evidence="6" id="KW-1185">Reference proteome</keyword>
<evidence type="ECO:0000313" key="5">
    <source>
        <dbReference type="EMBL" id="KAK9784012.1"/>
    </source>
</evidence>
<feature type="region of interest" description="Disordered" evidence="3">
    <location>
        <begin position="1"/>
        <end position="29"/>
    </location>
</feature>
<dbReference type="InterPro" id="IPR036864">
    <property type="entry name" value="Zn2-C6_fun-type_DNA-bd_sf"/>
</dbReference>
<sequence length="1051" mass="115668">MATVSNGAPLQPKTIRFVNNQGQPPQKRRRINAARKTRCAGEHPQCSTCVKNGHKCLGYTDVPDRKRDSTSGVSPDDVLADHQDLEYVGDEVNGDQSPWKHNKSGIKRRDTGDSAASFHRLSDSPHTSNLSSVRLKSETIEWEDQQPLAQPGSGKLARRPTNPRNSSVSTQDGRSPSIRSPILHHSHNHSESYRVPYFRYFGPTAIVPGFKQMVVKVHDRRRSSMSATSPASGTSFPSLKSIHSEHDYEHLDDVPFYDPHDSGPVHALILELVEVFFCHLGCNYPFLREDRFLRLVREKRVEPILVDAVCALAARFSDSPILNRPSGRKPSKADNGVFFAQRAKAATVDTFPCPSVAAVQACLLMAYEGFGADQDSALWMYLGLAIRMAVDLGLHKTDGVKYQGEKDAWYTRAYNRKASVQDIDIILSKPSDEDTLSLQEQKELEQERIDTLWAVFMLDRVISSGTGRPVTLRDDDFELELPKTPRGSDDSMPDPFPALIQIIHLYGRVSDVLNEVVKPNDLTDERMNKLLVLEHELTRLHQKQHANLRFDASHFQAYVQKAQGTTFILLHLWFHAMIIVLHQPALLAPLIQFDQGRELGSQSREISMSSAKTIADILAFANLIDAKSFIGNPFTSQPIYIAACAFLVESEKTNASQPVSRAASPPAERGVWAVPRPLGLKDGSTGEVRSSRRHFLLASAANQNYQACYKALQHMHAYWGGIRYILTALDQKSEGIWDCETYTREEYESARLPRRSSSLQRFIAKAEQCTSPTPQPVPPPLAWSLTGMTNTPNPSLTLLFPPNSSSAPGGPLALPTQPPPSAPTPPGNMIYDPIRQSLPETSQMYPPAYPQPTTSALRHSMTHHRPRRLSGASASNQSRSLLRFDGMAPDDASKTPTTPDSSKFQIAPPLQPPAPVLASNPYTPSSHPSSGYEPSNYQTGASPASTMTDLNVAQSHNGTGTNSSSTSVANYSSDMAPSNFAQSGLATSGYTYLESTGQGLDLLTLDNQTDFGQALTSFGSAEMISWFGDYMPNDVLDLYDGVGTSMGQSGQ</sequence>
<keyword evidence="2" id="KW-0539">Nucleus</keyword>
<feature type="compositionally biased region" description="Polar residues" evidence="3">
    <location>
        <begin position="920"/>
        <end position="945"/>
    </location>
</feature>
<dbReference type="Pfam" id="PF04082">
    <property type="entry name" value="Fungal_trans"/>
    <property type="match status" value="1"/>
</dbReference>
<reference evidence="5 6" key="1">
    <citation type="submission" date="2024-02" db="EMBL/GenBank/DDBJ databases">
        <title>First draft genome assembly of two strains of Seiridium cardinale.</title>
        <authorList>
            <person name="Emiliani G."/>
            <person name="Scali E."/>
        </authorList>
    </citation>
    <scope>NUCLEOTIDE SEQUENCE [LARGE SCALE GENOMIC DNA]</scope>
    <source>
        <strain evidence="5 6">BM-138-000479</strain>
    </source>
</reference>
<feature type="region of interest" description="Disordered" evidence="3">
    <location>
        <begin position="60"/>
        <end position="186"/>
    </location>
</feature>
<dbReference type="EMBL" id="JARVKM010000001">
    <property type="protein sequence ID" value="KAK9784012.1"/>
    <property type="molecule type" value="Genomic_DNA"/>
</dbReference>
<dbReference type="CDD" id="cd12148">
    <property type="entry name" value="fungal_TF_MHR"/>
    <property type="match status" value="1"/>
</dbReference>
<proteinExistence type="predicted"/>
<keyword evidence="1" id="KW-0479">Metal-binding</keyword>
<feature type="compositionally biased region" description="Polar residues" evidence="3">
    <location>
        <begin position="124"/>
        <end position="134"/>
    </location>
</feature>
<feature type="domain" description="Xylanolytic transcriptional activator regulatory" evidence="4">
    <location>
        <begin position="378"/>
        <end position="488"/>
    </location>
</feature>